<dbReference type="InterPro" id="IPR020843">
    <property type="entry name" value="ER"/>
</dbReference>
<dbReference type="PANTHER" id="PTHR45033:SF3">
    <property type="entry name" value="DEHYDROGENASE, PUTATIVE (AFU_ORTHOLOGUE AFUA_2G13270)-RELATED"/>
    <property type="match status" value="1"/>
</dbReference>
<accession>A0A346XU00</accession>
<dbReference type="Pfam" id="PF00107">
    <property type="entry name" value="ADH_zinc_N"/>
    <property type="match status" value="1"/>
</dbReference>
<evidence type="ECO:0000313" key="4">
    <source>
        <dbReference type="Proteomes" id="UP000264006"/>
    </source>
</evidence>
<evidence type="ECO:0000313" key="3">
    <source>
        <dbReference type="EMBL" id="AXV05697.1"/>
    </source>
</evidence>
<reference evidence="3 4" key="1">
    <citation type="submission" date="2018-09" db="EMBL/GenBank/DDBJ databases">
        <title>Complete genome sequence of Euzebya sp. DY32-46 isolated from seawater of Pacific Ocean.</title>
        <authorList>
            <person name="Xu L."/>
            <person name="Wu Y.-H."/>
            <person name="Xu X.-W."/>
        </authorList>
    </citation>
    <scope>NUCLEOTIDE SEQUENCE [LARGE SCALE GENOMIC DNA]</scope>
    <source>
        <strain evidence="3 4">DY32-46</strain>
    </source>
</reference>
<evidence type="ECO:0000259" key="2">
    <source>
        <dbReference type="SMART" id="SM00829"/>
    </source>
</evidence>
<gene>
    <name evidence="3" type="ORF">DVS28_a0996</name>
</gene>
<dbReference type="KEGG" id="euz:DVS28_a0996"/>
<dbReference type="InterPro" id="IPR013149">
    <property type="entry name" value="ADH-like_C"/>
</dbReference>
<feature type="region of interest" description="Disordered" evidence="1">
    <location>
        <begin position="60"/>
        <end position="104"/>
    </location>
</feature>
<dbReference type="GO" id="GO:0016491">
    <property type="term" value="F:oxidoreductase activity"/>
    <property type="evidence" value="ECO:0007669"/>
    <property type="project" value="InterPro"/>
</dbReference>
<sequence>MGVGERPDGGDAVAEGMDGAVRVELVGTVRAERHRTGVSAAEAARGDEDVEQHPVMLTRCPVGRPSPPPQPVDRGPAVCGRAAPRSARSGPASPRRDFPPRSRRLGSVTTMLSAYAARFSPDDPLSALEVGEQPEPEVPAGWELVTVKAAALNHHDLWSLKGVGLKAEQLPMILGGDAAGVTADGREVVCHGVVAGADGMGNDTDPNVRFSLFSEHHPGTHAERLAVPSVNLIDKPAELSFVEAACLPVAYLTAYRMLFVQGGFRPGETVLVQGAGGGVSTAAILLGRAAGLRIWVTSRSQEKADRAVELGAHEAFESGARLPARVDGVLETVGRATWEHSLKSVRNQGTVVVAGMTSGDPSPAGLPHLFFRQIRVIGSTMGTRAELRDLLSFMAASGVRPLVDDTYPLAEARTAYERMAEGELFGKLVLVGE</sequence>
<dbReference type="Gene3D" id="3.90.180.10">
    <property type="entry name" value="Medium-chain alcohol dehydrogenases, catalytic domain"/>
    <property type="match status" value="1"/>
</dbReference>
<dbReference type="InterPro" id="IPR011032">
    <property type="entry name" value="GroES-like_sf"/>
</dbReference>
<dbReference type="SUPFAM" id="SSF51735">
    <property type="entry name" value="NAD(P)-binding Rossmann-fold domains"/>
    <property type="match status" value="1"/>
</dbReference>
<dbReference type="InterPro" id="IPR052711">
    <property type="entry name" value="Zinc_ADH-like"/>
</dbReference>
<dbReference type="PANTHER" id="PTHR45033">
    <property type="match status" value="1"/>
</dbReference>
<dbReference type="Proteomes" id="UP000264006">
    <property type="component" value="Chromosome"/>
</dbReference>
<feature type="domain" description="Enoyl reductase (ER)" evidence="2">
    <location>
        <begin position="123"/>
        <end position="430"/>
    </location>
</feature>
<dbReference type="EMBL" id="CP031165">
    <property type="protein sequence ID" value="AXV05697.1"/>
    <property type="molecule type" value="Genomic_DNA"/>
</dbReference>
<feature type="compositionally biased region" description="Low complexity" evidence="1">
    <location>
        <begin position="72"/>
        <end position="93"/>
    </location>
</feature>
<dbReference type="SMART" id="SM00829">
    <property type="entry name" value="PKS_ER"/>
    <property type="match status" value="1"/>
</dbReference>
<dbReference type="InterPro" id="IPR036291">
    <property type="entry name" value="NAD(P)-bd_dom_sf"/>
</dbReference>
<dbReference type="AlphaFoldDB" id="A0A346XU00"/>
<proteinExistence type="predicted"/>
<keyword evidence="4" id="KW-1185">Reference proteome</keyword>
<name>A0A346XU00_9ACTN</name>
<organism evidence="3 4">
    <name type="scientific">Euzebya pacifica</name>
    <dbReference type="NCBI Taxonomy" id="1608957"/>
    <lineage>
        <taxon>Bacteria</taxon>
        <taxon>Bacillati</taxon>
        <taxon>Actinomycetota</taxon>
        <taxon>Nitriliruptoria</taxon>
        <taxon>Euzebyales</taxon>
    </lineage>
</organism>
<protein>
    <submittedName>
        <fullName evidence="3">Putative dehydrogenase</fullName>
    </submittedName>
</protein>
<evidence type="ECO:0000256" key="1">
    <source>
        <dbReference type="SAM" id="MobiDB-lite"/>
    </source>
</evidence>
<dbReference type="SUPFAM" id="SSF50129">
    <property type="entry name" value="GroES-like"/>
    <property type="match status" value="1"/>
</dbReference>